<evidence type="ECO:0000256" key="5">
    <source>
        <dbReference type="ARBA" id="ARBA00023125"/>
    </source>
</evidence>
<dbReference type="InterPro" id="IPR003594">
    <property type="entry name" value="HATPase_dom"/>
</dbReference>
<evidence type="ECO:0000256" key="4">
    <source>
        <dbReference type="ARBA" id="ARBA00023029"/>
    </source>
</evidence>
<dbReference type="InterPro" id="IPR050634">
    <property type="entry name" value="DNA_Topoisomerase_II"/>
</dbReference>
<evidence type="ECO:0000256" key="1">
    <source>
        <dbReference type="ARBA" id="ARBA00000185"/>
    </source>
</evidence>
<organism evidence="8 9">
    <name type="scientific">Sphaeroforma arctica JP610</name>
    <dbReference type="NCBI Taxonomy" id="667725"/>
    <lineage>
        <taxon>Eukaryota</taxon>
        <taxon>Ichthyosporea</taxon>
        <taxon>Ichthyophonida</taxon>
        <taxon>Sphaeroforma</taxon>
    </lineage>
</organism>
<dbReference type="GO" id="GO:0003918">
    <property type="term" value="F:DNA topoisomerase type II (double strand cut, ATP-hydrolyzing) activity"/>
    <property type="evidence" value="ECO:0007669"/>
    <property type="project" value="UniProtKB-EC"/>
</dbReference>
<dbReference type="RefSeq" id="XP_014147509.1">
    <property type="nucleotide sequence ID" value="XM_014292034.1"/>
</dbReference>
<reference evidence="8 9" key="1">
    <citation type="submission" date="2011-02" db="EMBL/GenBank/DDBJ databases">
        <title>The Genome Sequence of Sphaeroforma arctica JP610.</title>
        <authorList>
            <consortium name="The Broad Institute Genome Sequencing Platform"/>
            <person name="Russ C."/>
            <person name="Cuomo C."/>
            <person name="Young S.K."/>
            <person name="Zeng Q."/>
            <person name="Gargeya S."/>
            <person name="Alvarado L."/>
            <person name="Berlin A."/>
            <person name="Chapman S.B."/>
            <person name="Chen Z."/>
            <person name="Freedman E."/>
            <person name="Gellesch M."/>
            <person name="Goldberg J."/>
            <person name="Griggs A."/>
            <person name="Gujja S."/>
            <person name="Heilman E."/>
            <person name="Heiman D."/>
            <person name="Howarth C."/>
            <person name="Mehta T."/>
            <person name="Neiman D."/>
            <person name="Pearson M."/>
            <person name="Roberts A."/>
            <person name="Saif S."/>
            <person name="Shea T."/>
            <person name="Shenoy N."/>
            <person name="Sisk P."/>
            <person name="Stolte C."/>
            <person name="Sykes S."/>
            <person name="White J."/>
            <person name="Yandava C."/>
            <person name="Burger G."/>
            <person name="Gray M.W."/>
            <person name="Holland P.W.H."/>
            <person name="King N."/>
            <person name="Lang F.B.F."/>
            <person name="Roger A.J."/>
            <person name="Ruiz-Trillo I."/>
            <person name="Haas B."/>
            <person name="Nusbaum C."/>
            <person name="Birren B."/>
        </authorList>
    </citation>
    <scope>NUCLEOTIDE SEQUENCE [LARGE SCALE GENOMIC DNA]</scope>
    <source>
        <strain evidence="8 9">JP610</strain>
    </source>
</reference>
<dbReference type="OrthoDB" id="276498at2759"/>
<dbReference type="GO" id="GO:0000819">
    <property type="term" value="P:sister chromatid segregation"/>
    <property type="evidence" value="ECO:0007669"/>
    <property type="project" value="TreeGrafter"/>
</dbReference>
<evidence type="ECO:0000259" key="7">
    <source>
        <dbReference type="Pfam" id="PF02518"/>
    </source>
</evidence>
<keyword evidence="5" id="KW-0238">DNA-binding</keyword>
<proteinExistence type="predicted"/>
<name>A0A0L0FA82_9EUKA</name>
<dbReference type="Proteomes" id="UP000054560">
    <property type="component" value="Unassembled WGS sequence"/>
</dbReference>
<feature type="domain" description="Histidine kinase/HSP90-like ATPase" evidence="7">
    <location>
        <begin position="52"/>
        <end position="102"/>
    </location>
</feature>
<dbReference type="eggNOG" id="KOG0355">
    <property type="taxonomic scope" value="Eukaryota"/>
</dbReference>
<evidence type="ECO:0000256" key="3">
    <source>
        <dbReference type="ARBA" id="ARBA00012895"/>
    </source>
</evidence>
<gene>
    <name evidence="8" type="ORF">SARC_13834</name>
</gene>
<dbReference type="PANTHER" id="PTHR10169:SF38">
    <property type="entry name" value="DNA TOPOISOMERASE 2"/>
    <property type="match status" value="1"/>
</dbReference>
<dbReference type="SUPFAM" id="SSF55874">
    <property type="entry name" value="ATPase domain of HSP90 chaperone/DNA topoisomerase II/histidine kinase"/>
    <property type="match status" value="1"/>
</dbReference>
<dbReference type="GeneID" id="25914338"/>
<dbReference type="GO" id="GO:0003677">
    <property type="term" value="F:DNA binding"/>
    <property type="evidence" value="ECO:0007669"/>
    <property type="project" value="UniProtKB-KW"/>
</dbReference>
<dbReference type="AlphaFoldDB" id="A0A0L0FA82"/>
<dbReference type="GO" id="GO:0000712">
    <property type="term" value="P:resolution of meiotic recombination intermediates"/>
    <property type="evidence" value="ECO:0007669"/>
    <property type="project" value="TreeGrafter"/>
</dbReference>
<dbReference type="InterPro" id="IPR036890">
    <property type="entry name" value="HATPase_C_sf"/>
</dbReference>
<dbReference type="PRINTS" id="PR00418">
    <property type="entry name" value="TPI2FAMILY"/>
</dbReference>
<dbReference type="Pfam" id="PF02518">
    <property type="entry name" value="HATPase_c"/>
    <property type="match status" value="1"/>
</dbReference>
<evidence type="ECO:0000256" key="6">
    <source>
        <dbReference type="ARBA" id="ARBA00023235"/>
    </source>
</evidence>
<evidence type="ECO:0000313" key="8">
    <source>
        <dbReference type="EMBL" id="KNC73607.1"/>
    </source>
</evidence>
<dbReference type="STRING" id="667725.A0A0L0FA82"/>
<comment type="cofactor">
    <cofactor evidence="2">
        <name>Mg(2+)</name>
        <dbReference type="ChEBI" id="CHEBI:18420"/>
    </cofactor>
</comment>
<accession>A0A0L0FA82</accession>
<comment type="catalytic activity">
    <reaction evidence="1">
        <text>ATP-dependent breakage, passage and rejoining of double-stranded DNA.</text>
        <dbReference type="EC" id="5.6.2.2"/>
    </reaction>
</comment>
<keyword evidence="9" id="KW-1185">Reference proteome</keyword>
<dbReference type="Gene3D" id="3.30.565.10">
    <property type="entry name" value="Histidine kinase-like ATPase, C-terminal domain"/>
    <property type="match status" value="1"/>
</dbReference>
<protein>
    <recommendedName>
        <fullName evidence="3">DNA topoisomerase (ATP-hydrolyzing)</fullName>
        <ecNumber evidence="3">5.6.2.2</ecNumber>
    </recommendedName>
</protein>
<evidence type="ECO:0000313" key="9">
    <source>
        <dbReference type="Proteomes" id="UP000054560"/>
    </source>
</evidence>
<feature type="non-terminal residue" evidence="8">
    <location>
        <position position="105"/>
    </location>
</feature>
<dbReference type="EMBL" id="KQ245398">
    <property type="protein sequence ID" value="KNC73607.1"/>
    <property type="molecule type" value="Genomic_DNA"/>
</dbReference>
<sequence length="105" mass="11838">MQYEKKSPIDHILHRPDTYVGIVLCVVEPMPLSHKIGRIECVSLDALVSYSPALYKIFDELLVNAADNHFQYQDTTALTITVTMADVTVRNTGRGIPIEMHPIEK</sequence>
<keyword evidence="6" id="KW-0413">Isomerase</keyword>
<dbReference type="EC" id="5.6.2.2" evidence="3"/>
<dbReference type="GO" id="GO:0005634">
    <property type="term" value="C:nucleus"/>
    <property type="evidence" value="ECO:0007669"/>
    <property type="project" value="TreeGrafter"/>
</dbReference>
<dbReference type="PANTHER" id="PTHR10169">
    <property type="entry name" value="DNA TOPOISOMERASE/GYRASE"/>
    <property type="match status" value="1"/>
</dbReference>
<evidence type="ECO:0000256" key="2">
    <source>
        <dbReference type="ARBA" id="ARBA00001946"/>
    </source>
</evidence>
<keyword evidence="4" id="KW-0799">Topoisomerase</keyword>